<evidence type="ECO:0000256" key="2">
    <source>
        <dbReference type="ARBA" id="ARBA00023002"/>
    </source>
</evidence>
<dbReference type="OrthoDB" id="5292672at2"/>
<protein>
    <submittedName>
        <fullName evidence="3">Putative short-chain dehydrogenase/reductase SDR</fullName>
    </submittedName>
</protein>
<dbReference type="Proteomes" id="UP000031838">
    <property type="component" value="Chromosome 2"/>
</dbReference>
<dbReference type="HOGENOM" id="CLU_010194_1_3_4"/>
<dbReference type="RefSeq" id="WP_042626863.1">
    <property type="nucleotide sequence ID" value="NZ_CP002581.1"/>
</dbReference>
<evidence type="ECO:0000313" key="3">
    <source>
        <dbReference type="EMBL" id="AJK48173.1"/>
    </source>
</evidence>
<evidence type="ECO:0000313" key="4">
    <source>
        <dbReference type="Proteomes" id="UP000031838"/>
    </source>
</evidence>
<dbReference type="AlphaFoldDB" id="A0A0B6RXP8"/>
<reference evidence="4" key="1">
    <citation type="submission" date="2011-03" db="EMBL/GenBank/DDBJ databases">
        <authorList>
            <person name="Voget S."/>
            <person name="Streit W.R."/>
            <person name="Jaeger K.E."/>
            <person name="Daniel R."/>
        </authorList>
    </citation>
    <scope>NUCLEOTIDE SEQUENCE [LARGE SCALE GENOMIC DNA]</scope>
    <source>
        <strain evidence="4">PG1</strain>
    </source>
</reference>
<dbReference type="InterPro" id="IPR036291">
    <property type="entry name" value="NAD(P)-bd_dom_sf"/>
</dbReference>
<comment type="similarity">
    <text evidence="1">Belongs to the short-chain dehydrogenases/reductases (SDR) family.</text>
</comment>
<dbReference type="Gene3D" id="3.40.50.720">
    <property type="entry name" value="NAD(P)-binding Rossmann-like Domain"/>
    <property type="match status" value="1"/>
</dbReference>
<reference evidence="3 4" key="2">
    <citation type="journal article" date="2016" name="Appl. Microbiol. Biotechnol.">
        <title>Mutations improving production and secretion of extracellular lipase by Burkholderia glumae PG1.</title>
        <authorList>
            <person name="Knapp A."/>
            <person name="Voget S."/>
            <person name="Gao R."/>
            <person name="Zaburannyi N."/>
            <person name="Krysciak D."/>
            <person name="Breuer M."/>
            <person name="Hauer B."/>
            <person name="Streit W.R."/>
            <person name="Muller R."/>
            <person name="Daniel R."/>
            <person name="Jaeger K.E."/>
        </authorList>
    </citation>
    <scope>NUCLEOTIDE SEQUENCE [LARGE SCALE GENOMIC DNA]</scope>
    <source>
        <strain evidence="3 4">PG1</strain>
    </source>
</reference>
<sequence>MAQHAPAAASSDAAPVVLVTGAARRAGRAFARRFGARGYRVAVHYDRSADAADATAREIDAAGGAAVALQADLADAAACAALVDTVYARFGRLDVLVNNASVFWQDHFPSFELDALDAAWQVNCRAPLLLARRFHDRAKAAGAQGVVINVIDQKIRDNFHRDHFSYTVAKAALGNLTQMLAMSAAPVLRVNAVFPGLMLPSDDQTEADFEHASHASTPLARIAGPDDVADAILLLTGSAYNGVDFVVDAGQNLIRVDQDVLYKHRSPAESR</sequence>
<proteinExistence type="inferred from homology"/>
<dbReference type="InterPro" id="IPR002347">
    <property type="entry name" value="SDR_fam"/>
</dbReference>
<dbReference type="PRINTS" id="PR00081">
    <property type="entry name" value="GDHRDH"/>
</dbReference>
<gene>
    <name evidence="3" type="ORF">BGL_2c00750</name>
</gene>
<dbReference type="PANTHER" id="PTHR43639:SF1">
    <property type="entry name" value="SHORT-CHAIN DEHYDROGENASE_REDUCTASE FAMILY PROTEIN"/>
    <property type="match status" value="1"/>
</dbReference>
<name>A0A0B6RXP8_BURPL</name>
<dbReference type="SUPFAM" id="SSF51735">
    <property type="entry name" value="NAD(P)-binding Rossmann-fold domains"/>
    <property type="match status" value="1"/>
</dbReference>
<evidence type="ECO:0000256" key="1">
    <source>
        <dbReference type="ARBA" id="ARBA00006484"/>
    </source>
</evidence>
<dbReference type="Pfam" id="PF13561">
    <property type="entry name" value="adh_short_C2"/>
    <property type="match status" value="1"/>
</dbReference>
<keyword evidence="4" id="KW-1185">Reference proteome</keyword>
<keyword evidence="2" id="KW-0560">Oxidoreductase</keyword>
<dbReference type="EMBL" id="CP002581">
    <property type="protein sequence ID" value="AJK48173.1"/>
    <property type="molecule type" value="Genomic_DNA"/>
</dbReference>
<dbReference type="PANTHER" id="PTHR43639">
    <property type="entry name" value="OXIDOREDUCTASE, SHORT-CHAIN DEHYDROGENASE/REDUCTASE FAMILY (AFU_ORTHOLOGUE AFUA_5G02870)"/>
    <property type="match status" value="1"/>
</dbReference>
<dbReference type="KEGG" id="bgp:BGL_2c00750"/>
<dbReference type="PRINTS" id="PR00080">
    <property type="entry name" value="SDRFAMILY"/>
</dbReference>
<dbReference type="GO" id="GO:0016491">
    <property type="term" value="F:oxidoreductase activity"/>
    <property type="evidence" value="ECO:0007669"/>
    <property type="project" value="UniProtKB-KW"/>
</dbReference>
<accession>A0A0B6RXP8</accession>
<organism evidence="3 4">
    <name type="scientific">Burkholderia plantarii</name>
    <dbReference type="NCBI Taxonomy" id="41899"/>
    <lineage>
        <taxon>Bacteria</taxon>
        <taxon>Pseudomonadati</taxon>
        <taxon>Pseudomonadota</taxon>
        <taxon>Betaproteobacteria</taxon>
        <taxon>Burkholderiales</taxon>
        <taxon>Burkholderiaceae</taxon>
        <taxon>Burkholderia</taxon>
    </lineage>
</organism>